<evidence type="ECO:0000256" key="3">
    <source>
        <dbReference type="ARBA" id="ARBA00022448"/>
    </source>
</evidence>
<evidence type="ECO:0000256" key="7">
    <source>
        <dbReference type="ARBA" id="ARBA00023136"/>
    </source>
</evidence>
<dbReference type="EMBL" id="OCMF01000001">
    <property type="protein sequence ID" value="SOC79679.1"/>
    <property type="molecule type" value="Genomic_DNA"/>
</dbReference>
<keyword evidence="6 8" id="KW-1133">Transmembrane helix</keyword>
<feature type="transmembrane region" description="Helical" evidence="8">
    <location>
        <begin position="238"/>
        <end position="257"/>
    </location>
</feature>
<dbReference type="InterPro" id="IPR002781">
    <property type="entry name" value="TM_pro_TauE-like"/>
</dbReference>
<feature type="transmembrane region" description="Helical" evidence="8">
    <location>
        <begin position="108"/>
        <end position="129"/>
    </location>
</feature>
<comment type="similarity">
    <text evidence="2 8">Belongs to the 4-toluene sulfonate uptake permease (TSUP) (TC 2.A.102) family.</text>
</comment>
<dbReference type="PANTHER" id="PTHR30269">
    <property type="entry name" value="TRANSMEMBRANE PROTEIN YFCA"/>
    <property type="match status" value="1"/>
</dbReference>
<proteinExistence type="inferred from homology"/>
<evidence type="ECO:0000256" key="5">
    <source>
        <dbReference type="ARBA" id="ARBA00022692"/>
    </source>
</evidence>
<keyword evidence="3" id="KW-0813">Transport</keyword>
<evidence type="ECO:0000256" key="8">
    <source>
        <dbReference type="RuleBase" id="RU363041"/>
    </source>
</evidence>
<dbReference type="InterPro" id="IPR052017">
    <property type="entry name" value="TSUP"/>
</dbReference>
<accession>A0A285X5J9</accession>
<evidence type="ECO:0000256" key="1">
    <source>
        <dbReference type="ARBA" id="ARBA00004651"/>
    </source>
</evidence>
<keyword evidence="5 8" id="KW-0812">Transmembrane</keyword>
<organism evidence="9 10">
    <name type="scientific">Salinimicrobium sediminis</name>
    <dbReference type="NCBI Taxonomy" id="1343891"/>
    <lineage>
        <taxon>Bacteria</taxon>
        <taxon>Pseudomonadati</taxon>
        <taxon>Bacteroidota</taxon>
        <taxon>Flavobacteriia</taxon>
        <taxon>Flavobacteriales</taxon>
        <taxon>Flavobacteriaceae</taxon>
        <taxon>Salinimicrobium</taxon>
    </lineage>
</organism>
<keyword evidence="7 8" id="KW-0472">Membrane</keyword>
<feature type="transmembrane region" description="Helical" evidence="8">
    <location>
        <begin position="28"/>
        <end position="49"/>
    </location>
</feature>
<evidence type="ECO:0000256" key="2">
    <source>
        <dbReference type="ARBA" id="ARBA00009142"/>
    </source>
</evidence>
<dbReference type="PANTHER" id="PTHR30269:SF38">
    <property type="entry name" value="SULFITE EXPORTER TAUE_SAFE"/>
    <property type="match status" value="1"/>
</dbReference>
<dbReference type="Pfam" id="PF01925">
    <property type="entry name" value="TauE"/>
    <property type="match status" value="1"/>
</dbReference>
<feature type="transmembrane region" description="Helical" evidence="8">
    <location>
        <begin position="141"/>
        <end position="161"/>
    </location>
</feature>
<feature type="transmembrane region" description="Helical" evidence="8">
    <location>
        <begin position="176"/>
        <end position="195"/>
    </location>
</feature>
<evidence type="ECO:0000313" key="10">
    <source>
        <dbReference type="Proteomes" id="UP000219193"/>
    </source>
</evidence>
<comment type="subcellular location">
    <subcellularLocation>
        <location evidence="1 8">Cell membrane</location>
        <topology evidence="1 8">Multi-pass membrane protein</topology>
    </subcellularLocation>
</comment>
<dbReference type="RefSeq" id="WP_245858881.1">
    <property type="nucleotide sequence ID" value="NZ_OCMF01000001.1"/>
</dbReference>
<dbReference type="Proteomes" id="UP000219193">
    <property type="component" value="Unassembled WGS sequence"/>
</dbReference>
<feature type="transmembrane region" description="Helical" evidence="8">
    <location>
        <begin position="69"/>
        <end position="88"/>
    </location>
</feature>
<evidence type="ECO:0000256" key="6">
    <source>
        <dbReference type="ARBA" id="ARBA00022989"/>
    </source>
</evidence>
<dbReference type="GO" id="GO:0005886">
    <property type="term" value="C:plasma membrane"/>
    <property type="evidence" value="ECO:0007669"/>
    <property type="project" value="UniProtKB-SubCell"/>
</dbReference>
<protein>
    <recommendedName>
        <fullName evidence="8">Probable membrane transporter protein</fullName>
    </recommendedName>
</protein>
<feature type="transmembrane region" description="Helical" evidence="8">
    <location>
        <begin position="207"/>
        <end position="226"/>
    </location>
</feature>
<evidence type="ECO:0000256" key="4">
    <source>
        <dbReference type="ARBA" id="ARBA00022475"/>
    </source>
</evidence>
<evidence type="ECO:0000313" key="9">
    <source>
        <dbReference type="EMBL" id="SOC79679.1"/>
    </source>
</evidence>
<name>A0A285X5J9_9FLAO</name>
<keyword evidence="4 8" id="KW-1003">Cell membrane</keyword>
<reference evidence="10" key="1">
    <citation type="submission" date="2017-09" db="EMBL/GenBank/DDBJ databases">
        <authorList>
            <person name="Varghese N."/>
            <person name="Submissions S."/>
        </authorList>
    </citation>
    <scope>NUCLEOTIDE SEQUENCE [LARGE SCALE GENOMIC DNA]</scope>
    <source>
        <strain evidence="10">CGMCC 1.12641</strain>
    </source>
</reference>
<dbReference type="AlphaFoldDB" id="A0A285X5J9"/>
<sequence>MLEYLFICLFALLASGLTFFSGFGLGTILLPVFALFFPLDISIALVAIVHFLNNLFKLSLIGKKADKKVVFKFGIPAILAAFAGAYLLTILSETEALISYKLAGKTFFITPLKLIIALLLFVFALFDIVPKLMKLNFDPKYLPLGGVLSGFFGGLSGHQGALRTAFLIRAGLSKEVFIGTGIMISVLIDISRLTVYAADILKIRSEIDYSLLIAATLSAFVGAAVGNRILKKITIDTLHRAVGIMLLLFSLLLAAGIV</sequence>
<keyword evidence="10" id="KW-1185">Reference proteome</keyword>
<gene>
    <name evidence="9" type="ORF">SAMN06296241_1211</name>
</gene>